<keyword evidence="2" id="KW-1185">Reference proteome</keyword>
<name>A0A6N7LTV9_9GAMM</name>
<evidence type="ECO:0000313" key="2">
    <source>
        <dbReference type="Proteomes" id="UP000469421"/>
    </source>
</evidence>
<dbReference type="AlphaFoldDB" id="A0A6N7LTV9"/>
<sequence>MGTTRRRVSRNRSHGLTPQIRALFMVGSGWNQVGDAEAKRLWDLHGRAFLDSLQSIPAEGETNRPFALVLLGVPN</sequence>
<comment type="caution">
    <text evidence="1">The sequence shown here is derived from an EMBL/GenBank/DDBJ whole genome shotgun (WGS) entry which is preliminary data.</text>
</comment>
<reference evidence="1 2" key="1">
    <citation type="submission" date="2019-10" db="EMBL/GenBank/DDBJ databases">
        <title>Alcanivorax sp.PA15-N-34 draft genome sequence.</title>
        <authorList>
            <person name="Liao X."/>
            <person name="Shao Z."/>
        </authorList>
    </citation>
    <scope>NUCLEOTIDE SEQUENCE [LARGE SCALE GENOMIC DNA]</scope>
    <source>
        <strain evidence="1 2">PA15-N-34</strain>
    </source>
</reference>
<gene>
    <name evidence="1" type="ORF">GFN93_11710</name>
</gene>
<protein>
    <submittedName>
        <fullName evidence="1">Uncharacterized protein</fullName>
    </submittedName>
</protein>
<dbReference type="RefSeq" id="WP_153501258.1">
    <property type="nucleotide sequence ID" value="NZ_WIRE01000001.1"/>
</dbReference>
<evidence type="ECO:0000313" key="1">
    <source>
        <dbReference type="EMBL" id="MQX53919.1"/>
    </source>
</evidence>
<organism evidence="1 2">
    <name type="scientific">Alcanivorax sediminis</name>
    <dbReference type="NCBI Taxonomy" id="2663008"/>
    <lineage>
        <taxon>Bacteria</taxon>
        <taxon>Pseudomonadati</taxon>
        <taxon>Pseudomonadota</taxon>
        <taxon>Gammaproteobacteria</taxon>
        <taxon>Oceanospirillales</taxon>
        <taxon>Alcanivoracaceae</taxon>
        <taxon>Alcanivorax</taxon>
    </lineage>
</organism>
<accession>A0A6N7LTV9</accession>
<proteinExistence type="predicted"/>
<dbReference type="Proteomes" id="UP000469421">
    <property type="component" value="Unassembled WGS sequence"/>
</dbReference>
<dbReference type="EMBL" id="WIRE01000001">
    <property type="protein sequence ID" value="MQX53919.1"/>
    <property type="molecule type" value="Genomic_DNA"/>
</dbReference>